<reference evidence="7 8" key="1">
    <citation type="submission" date="2024-01" db="EMBL/GenBank/DDBJ databases">
        <title>A draft genome for the cacao thread blight pathogen Marasmiellus scandens.</title>
        <authorList>
            <person name="Baruah I.K."/>
            <person name="Leung J."/>
            <person name="Bukari Y."/>
            <person name="Amoako-Attah I."/>
            <person name="Meinhardt L.W."/>
            <person name="Bailey B.A."/>
            <person name="Cohen S.P."/>
        </authorList>
    </citation>
    <scope>NUCLEOTIDE SEQUENCE [LARGE SCALE GENOMIC DNA]</scope>
    <source>
        <strain evidence="7 8">GH-19</strain>
    </source>
</reference>
<dbReference type="Proteomes" id="UP001498398">
    <property type="component" value="Unassembled WGS sequence"/>
</dbReference>
<dbReference type="PROSITE" id="PS50157">
    <property type="entry name" value="ZINC_FINGER_C2H2_2"/>
    <property type="match status" value="2"/>
</dbReference>
<proteinExistence type="predicted"/>
<dbReference type="SUPFAM" id="SSF57667">
    <property type="entry name" value="beta-beta-alpha zinc fingers"/>
    <property type="match status" value="1"/>
</dbReference>
<evidence type="ECO:0000256" key="2">
    <source>
        <dbReference type="ARBA" id="ARBA00022771"/>
    </source>
</evidence>
<feature type="compositionally biased region" description="Low complexity" evidence="5">
    <location>
        <begin position="148"/>
        <end position="166"/>
    </location>
</feature>
<keyword evidence="3" id="KW-0862">Zinc</keyword>
<evidence type="ECO:0000313" key="7">
    <source>
        <dbReference type="EMBL" id="KAK7437021.1"/>
    </source>
</evidence>
<dbReference type="InterPro" id="IPR036236">
    <property type="entry name" value="Znf_C2H2_sf"/>
</dbReference>
<dbReference type="PANTHER" id="PTHR23235">
    <property type="entry name" value="KRUEPPEL-LIKE TRANSCRIPTION FACTOR"/>
    <property type="match status" value="1"/>
</dbReference>
<feature type="compositionally biased region" description="Low complexity" evidence="5">
    <location>
        <begin position="99"/>
        <end position="108"/>
    </location>
</feature>
<evidence type="ECO:0000256" key="1">
    <source>
        <dbReference type="ARBA" id="ARBA00022723"/>
    </source>
</evidence>
<sequence>MPYAPCYPSEDYIDIKFDERESLDVSIGSASDFGHTLHPPPSYCDYLTCPLTPNVHVSHGGDENLDMDPDLISLFYSCHDYLPDGRYTQHIHNSGSMQSPSPVRPRTVPSIQIPDQVFSNAHTQRLSASPNAKGSSTLQSGNHSAGVSPYSSYTTTSDSTLETPATGFPRDSQAFLLPLPPPSGPRQVGYYCKEDINGIAAAPTLYVPEYPSPSAATADFIQCSIGRAPPSQSSATYNETEMCSNLASDWAFAQESSRDCYAADDTSQSHISQLMSLSTLNELPGGIVELVPTSKTPHKEVATERVVAHARSRRKYPNKKGQHICHICERDFTAPHNLKHHINSHEGKKPYHCECGDSFTTPRSLKRHKITKHGDNKPTDSGEAVKEPNYNRDMNDANEMKPIVVADLSRTDYTSDYTFWASVRGDFNA</sequence>
<dbReference type="InterPro" id="IPR013087">
    <property type="entry name" value="Znf_C2H2_type"/>
</dbReference>
<feature type="compositionally biased region" description="Polar residues" evidence="5">
    <location>
        <begin position="124"/>
        <end position="145"/>
    </location>
</feature>
<protein>
    <recommendedName>
        <fullName evidence="6">C2H2-type domain-containing protein</fullName>
    </recommendedName>
</protein>
<dbReference type="PANTHER" id="PTHR23235:SF120">
    <property type="entry name" value="KRUPPEL-LIKE FACTOR 15"/>
    <property type="match status" value="1"/>
</dbReference>
<evidence type="ECO:0000256" key="5">
    <source>
        <dbReference type="SAM" id="MobiDB-lite"/>
    </source>
</evidence>
<evidence type="ECO:0000313" key="8">
    <source>
        <dbReference type="Proteomes" id="UP001498398"/>
    </source>
</evidence>
<feature type="region of interest" description="Disordered" evidence="5">
    <location>
        <begin position="124"/>
        <end position="176"/>
    </location>
</feature>
<evidence type="ECO:0000256" key="4">
    <source>
        <dbReference type="PROSITE-ProRule" id="PRU00042"/>
    </source>
</evidence>
<feature type="region of interest" description="Disordered" evidence="5">
    <location>
        <begin position="89"/>
        <end position="108"/>
    </location>
</feature>
<dbReference type="SMART" id="SM00355">
    <property type="entry name" value="ZnF_C2H2"/>
    <property type="match status" value="2"/>
</dbReference>
<dbReference type="EMBL" id="JBANRG010000089">
    <property type="protein sequence ID" value="KAK7437021.1"/>
    <property type="molecule type" value="Genomic_DNA"/>
</dbReference>
<name>A0ABR1IPQ5_9AGAR</name>
<accession>A0ABR1IPQ5</accession>
<organism evidence="7 8">
    <name type="scientific">Marasmiellus scandens</name>
    <dbReference type="NCBI Taxonomy" id="2682957"/>
    <lineage>
        <taxon>Eukaryota</taxon>
        <taxon>Fungi</taxon>
        <taxon>Dikarya</taxon>
        <taxon>Basidiomycota</taxon>
        <taxon>Agaricomycotina</taxon>
        <taxon>Agaricomycetes</taxon>
        <taxon>Agaricomycetidae</taxon>
        <taxon>Agaricales</taxon>
        <taxon>Marasmiineae</taxon>
        <taxon>Omphalotaceae</taxon>
        <taxon>Marasmiellus</taxon>
    </lineage>
</organism>
<keyword evidence="8" id="KW-1185">Reference proteome</keyword>
<feature type="compositionally biased region" description="Basic and acidic residues" evidence="5">
    <location>
        <begin position="372"/>
        <end position="398"/>
    </location>
</feature>
<gene>
    <name evidence="7" type="ORF">VKT23_018836</name>
</gene>
<comment type="caution">
    <text evidence="7">The sequence shown here is derived from an EMBL/GenBank/DDBJ whole genome shotgun (WGS) entry which is preliminary data.</text>
</comment>
<dbReference type="PROSITE" id="PS00028">
    <property type="entry name" value="ZINC_FINGER_C2H2_1"/>
    <property type="match status" value="1"/>
</dbReference>
<evidence type="ECO:0000259" key="6">
    <source>
        <dbReference type="PROSITE" id="PS50157"/>
    </source>
</evidence>
<feature type="region of interest" description="Disordered" evidence="5">
    <location>
        <begin position="366"/>
        <end position="398"/>
    </location>
</feature>
<keyword evidence="2 4" id="KW-0863">Zinc-finger</keyword>
<dbReference type="Gene3D" id="3.30.160.60">
    <property type="entry name" value="Classic Zinc Finger"/>
    <property type="match status" value="2"/>
</dbReference>
<evidence type="ECO:0000256" key="3">
    <source>
        <dbReference type="ARBA" id="ARBA00022833"/>
    </source>
</evidence>
<feature type="domain" description="C2H2-type" evidence="6">
    <location>
        <begin position="323"/>
        <end position="350"/>
    </location>
</feature>
<feature type="domain" description="C2H2-type" evidence="6">
    <location>
        <begin position="351"/>
        <end position="378"/>
    </location>
</feature>
<keyword evidence="1" id="KW-0479">Metal-binding</keyword>